<protein>
    <submittedName>
        <fullName evidence="3">Helix-turn-helix transcriptional regulator</fullName>
    </submittedName>
</protein>
<dbReference type="InterPro" id="IPR001387">
    <property type="entry name" value="Cro/C1-type_HTH"/>
</dbReference>
<dbReference type="Gene3D" id="1.10.260.40">
    <property type="entry name" value="lambda repressor-like DNA-binding domains"/>
    <property type="match status" value="1"/>
</dbReference>
<dbReference type="SMART" id="SM00530">
    <property type="entry name" value="HTH_XRE"/>
    <property type="match status" value="1"/>
</dbReference>
<evidence type="ECO:0000259" key="2">
    <source>
        <dbReference type="PROSITE" id="PS50943"/>
    </source>
</evidence>
<comment type="caution">
    <text evidence="3">The sequence shown here is derived from an EMBL/GenBank/DDBJ whole genome shotgun (WGS) entry which is preliminary data.</text>
</comment>
<sequence length="154" mass="17011">MLGEKLMRLRRKQGLSQQEVADLLGVTRQTISNWECGQGSPALDKAAELARLYHLGLDDLVADEVEVVMAPESAPKDLHVARTLVGKICRISFTDDMLMVVVGSGDPRMTVLDVSDQWLRVEYERTNAMLKKETVVQLIDIDAIGSIRICGDAS</sequence>
<dbReference type="CDD" id="cd00093">
    <property type="entry name" value="HTH_XRE"/>
    <property type="match status" value="1"/>
</dbReference>
<dbReference type="RefSeq" id="WP_102373774.1">
    <property type="nucleotide sequence ID" value="NZ_JBBNOP010000015.1"/>
</dbReference>
<evidence type="ECO:0000313" key="3">
    <source>
        <dbReference type="EMBL" id="MEQ3364062.1"/>
    </source>
</evidence>
<dbReference type="Pfam" id="PF01381">
    <property type="entry name" value="HTH_3"/>
    <property type="match status" value="1"/>
</dbReference>
<gene>
    <name evidence="3" type="ORF">AAA083_13850</name>
</gene>
<accession>A0ABV1JHB1</accession>
<evidence type="ECO:0000256" key="1">
    <source>
        <dbReference type="ARBA" id="ARBA00023125"/>
    </source>
</evidence>
<feature type="domain" description="HTH cro/C1-type" evidence="2">
    <location>
        <begin position="6"/>
        <end position="60"/>
    </location>
</feature>
<dbReference type="PROSITE" id="PS50943">
    <property type="entry name" value="HTH_CROC1"/>
    <property type="match status" value="1"/>
</dbReference>
<dbReference type="SUPFAM" id="SSF47413">
    <property type="entry name" value="lambda repressor-like DNA-binding domains"/>
    <property type="match status" value="1"/>
</dbReference>
<reference evidence="3 4" key="1">
    <citation type="submission" date="2024-04" db="EMBL/GenBank/DDBJ databases">
        <title>Human intestinal bacterial collection.</title>
        <authorList>
            <person name="Pauvert C."/>
            <person name="Hitch T.C.A."/>
            <person name="Clavel T."/>
        </authorList>
    </citation>
    <scope>NUCLEOTIDE SEQUENCE [LARGE SCALE GENOMIC DNA]</scope>
    <source>
        <strain evidence="3 4">CLA-KB-H42</strain>
    </source>
</reference>
<dbReference type="InterPro" id="IPR010982">
    <property type="entry name" value="Lambda_DNA-bd_dom_sf"/>
</dbReference>
<evidence type="ECO:0000313" key="4">
    <source>
        <dbReference type="Proteomes" id="UP001487305"/>
    </source>
</evidence>
<organism evidence="3 4">
    <name type="scientific">Raoultibacter massiliensis</name>
    <dbReference type="NCBI Taxonomy" id="1852371"/>
    <lineage>
        <taxon>Bacteria</taxon>
        <taxon>Bacillati</taxon>
        <taxon>Actinomycetota</taxon>
        <taxon>Coriobacteriia</taxon>
        <taxon>Eggerthellales</taxon>
        <taxon>Eggerthellaceae</taxon>
        <taxon>Raoultibacter</taxon>
    </lineage>
</organism>
<name>A0ABV1JHB1_9ACTN</name>
<dbReference type="Proteomes" id="UP001487305">
    <property type="component" value="Unassembled WGS sequence"/>
</dbReference>
<dbReference type="PANTHER" id="PTHR46558">
    <property type="entry name" value="TRACRIPTIONAL REGULATORY PROTEIN-RELATED-RELATED"/>
    <property type="match status" value="1"/>
</dbReference>
<dbReference type="EMBL" id="JBBNOP010000015">
    <property type="protein sequence ID" value="MEQ3364062.1"/>
    <property type="molecule type" value="Genomic_DNA"/>
</dbReference>
<proteinExistence type="predicted"/>
<keyword evidence="1" id="KW-0238">DNA-binding</keyword>
<keyword evidence="4" id="KW-1185">Reference proteome</keyword>
<dbReference type="PANTHER" id="PTHR46558:SF13">
    <property type="entry name" value="HTH-TYPE TRANSCRIPTIONAL REGULATOR IMMR"/>
    <property type="match status" value="1"/>
</dbReference>